<dbReference type="EMBL" id="JANJZL010000011">
    <property type="protein sequence ID" value="MCR2045070.1"/>
    <property type="molecule type" value="Genomic_DNA"/>
</dbReference>
<evidence type="ECO:0000313" key="3">
    <source>
        <dbReference type="Proteomes" id="UP001142078"/>
    </source>
</evidence>
<feature type="coiled-coil region" evidence="1">
    <location>
        <begin position="69"/>
        <end position="96"/>
    </location>
</feature>
<evidence type="ECO:0000256" key="1">
    <source>
        <dbReference type="SAM" id="Coils"/>
    </source>
</evidence>
<comment type="caution">
    <text evidence="2">The sequence shown here is derived from an EMBL/GenBank/DDBJ whole genome shotgun (WGS) entry which is preliminary data.</text>
</comment>
<accession>A0A9X2ML63</accession>
<dbReference type="OrthoDB" id="1842465at2"/>
<protein>
    <submittedName>
        <fullName evidence="2">Uncharacterized protein</fullName>
    </submittedName>
</protein>
<gene>
    <name evidence="2" type="ORF">NSA23_13255</name>
</gene>
<organism evidence="2 3">
    <name type="scientific">Anaerosalibacter massiliensis</name>
    <dbReference type="NCBI Taxonomy" id="1347392"/>
    <lineage>
        <taxon>Bacteria</taxon>
        <taxon>Bacillati</taxon>
        <taxon>Bacillota</taxon>
        <taxon>Tissierellia</taxon>
        <taxon>Tissierellales</taxon>
        <taxon>Sporanaerobacteraceae</taxon>
        <taxon>Anaerosalibacter</taxon>
    </lineage>
</organism>
<dbReference type="RefSeq" id="WP_042682650.1">
    <property type="nucleotide sequence ID" value="NZ_CABKTM010000049.1"/>
</dbReference>
<reference evidence="2" key="1">
    <citation type="submission" date="2022-07" db="EMBL/GenBank/DDBJ databases">
        <title>Enhanced cultured diversity of the mouse gut microbiota enables custom-made synthetic communities.</title>
        <authorList>
            <person name="Afrizal A."/>
        </authorList>
    </citation>
    <scope>NUCLEOTIDE SEQUENCE</scope>
    <source>
        <strain evidence="2">DSM 29482</strain>
    </source>
</reference>
<dbReference type="Proteomes" id="UP001142078">
    <property type="component" value="Unassembled WGS sequence"/>
</dbReference>
<name>A0A9X2ML63_9FIRM</name>
<sequence length="226" mass="27178">MDINRIGKLGTVDVMSLAELKEDNYFNKIDDNKIKYYIEESIKIGEEVAENILDFYNGKNIKEIYKDKDIEIEITKEEYKNEIKKLRAKYDEYDEQMLLYHWSIKDMEEKFKKINMDKLFNYESIIDIQLTHELFHYLEIEEIGATYEKLEEISVFKIGPFKRSYPIKKTSDIAAHIFCKKILNLSFHPKIMDYYYLVGGNYIDISFLESYFKELKEDLNAKGYRY</sequence>
<proteinExistence type="predicted"/>
<dbReference type="AlphaFoldDB" id="A0A9X2ML63"/>
<keyword evidence="3" id="KW-1185">Reference proteome</keyword>
<keyword evidence="1" id="KW-0175">Coiled coil</keyword>
<evidence type="ECO:0000313" key="2">
    <source>
        <dbReference type="EMBL" id="MCR2045070.1"/>
    </source>
</evidence>